<feature type="signal peptide" evidence="1">
    <location>
        <begin position="1"/>
        <end position="26"/>
    </location>
</feature>
<evidence type="ECO:0000313" key="2">
    <source>
        <dbReference type="EMBL" id="MCH4295066.1"/>
    </source>
</evidence>
<sequence>MKSTLKSIAVVSLSFLLLACSSNRLSRDEWELKVNESISQWQLQSVKRVTTFRLDSWASLGEKHLILRTSPSKPYLVELDARCPQLDFARALMLDQTMSTSLDAGFDSVFTAQEPHIKCRINTIYPLTKEQDKALLALDKAPEEDKAQ</sequence>
<dbReference type="PROSITE" id="PS51257">
    <property type="entry name" value="PROKAR_LIPOPROTEIN"/>
    <property type="match status" value="1"/>
</dbReference>
<dbReference type="Pfam" id="PF20101">
    <property type="entry name" value="DUF6491"/>
    <property type="match status" value="1"/>
</dbReference>
<keyword evidence="3" id="KW-1185">Reference proteome</keyword>
<evidence type="ECO:0000256" key="1">
    <source>
        <dbReference type="SAM" id="SignalP"/>
    </source>
</evidence>
<dbReference type="AlphaFoldDB" id="A0AAJ1BHV7"/>
<dbReference type="InterPro" id="IPR045500">
    <property type="entry name" value="DUF6491"/>
</dbReference>
<gene>
    <name evidence="2" type="ORF">MJ923_12220</name>
</gene>
<accession>A0AAJ1BHV7</accession>
<feature type="chain" id="PRO_5042573353" evidence="1">
    <location>
        <begin position="27"/>
        <end position="148"/>
    </location>
</feature>
<name>A0AAJ1BHV7_9GAMM</name>
<keyword evidence="1" id="KW-0732">Signal</keyword>
<dbReference type="Proteomes" id="UP001297581">
    <property type="component" value="Unassembled WGS sequence"/>
</dbReference>
<protein>
    <submittedName>
        <fullName evidence="2">DUF6491 family protein</fullName>
    </submittedName>
</protein>
<evidence type="ECO:0000313" key="3">
    <source>
        <dbReference type="Proteomes" id="UP001297581"/>
    </source>
</evidence>
<comment type="caution">
    <text evidence="2">The sequence shown here is derived from an EMBL/GenBank/DDBJ whole genome shotgun (WGS) entry which is preliminary data.</text>
</comment>
<reference evidence="2 3" key="1">
    <citation type="submission" date="2022-02" db="EMBL/GenBank/DDBJ databases">
        <title>The genome sequence of Shewanella sp. 3B26.</title>
        <authorList>
            <person name="Du J."/>
        </authorList>
    </citation>
    <scope>NUCLEOTIDE SEQUENCE [LARGE SCALE GENOMIC DNA]</scope>
    <source>
        <strain evidence="2 3">3B26</strain>
    </source>
</reference>
<organism evidence="2 3">
    <name type="scientific">Shewanella zhuhaiensis</name>
    <dbReference type="NCBI Taxonomy" id="2919576"/>
    <lineage>
        <taxon>Bacteria</taxon>
        <taxon>Pseudomonadati</taxon>
        <taxon>Pseudomonadota</taxon>
        <taxon>Gammaproteobacteria</taxon>
        <taxon>Alteromonadales</taxon>
        <taxon>Shewanellaceae</taxon>
        <taxon>Shewanella</taxon>
    </lineage>
</organism>
<dbReference type="EMBL" id="JAKUDL010000004">
    <property type="protein sequence ID" value="MCH4295066.1"/>
    <property type="molecule type" value="Genomic_DNA"/>
</dbReference>
<dbReference type="RefSeq" id="WP_240591340.1">
    <property type="nucleotide sequence ID" value="NZ_JAKUDL010000004.1"/>
</dbReference>
<proteinExistence type="predicted"/>